<dbReference type="GO" id="GO:0016787">
    <property type="term" value="F:hydrolase activity"/>
    <property type="evidence" value="ECO:0007669"/>
    <property type="project" value="UniProtKB-KW"/>
</dbReference>
<dbReference type="InParanoid" id="D2VAL4"/>
<comment type="similarity">
    <text evidence="4">Belongs to the SIMIBI class G3E GTPase family. ZNG1 subfamily.</text>
</comment>
<feature type="region of interest" description="Disordered" evidence="6">
    <location>
        <begin position="518"/>
        <end position="548"/>
    </location>
</feature>
<dbReference type="GeneID" id="8848555"/>
<dbReference type="InterPro" id="IPR027417">
    <property type="entry name" value="P-loop_NTPase"/>
</dbReference>
<dbReference type="OrthoDB" id="258627at2759"/>
<keyword evidence="1" id="KW-0547">Nucleotide-binding</keyword>
<dbReference type="GO" id="GO:0000166">
    <property type="term" value="F:nucleotide binding"/>
    <property type="evidence" value="ECO:0007669"/>
    <property type="project" value="UniProtKB-KW"/>
</dbReference>
<comment type="catalytic activity">
    <reaction evidence="5">
        <text>GTP + H2O = GDP + phosphate + H(+)</text>
        <dbReference type="Rhea" id="RHEA:19669"/>
        <dbReference type="ChEBI" id="CHEBI:15377"/>
        <dbReference type="ChEBI" id="CHEBI:15378"/>
        <dbReference type="ChEBI" id="CHEBI:37565"/>
        <dbReference type="ChEBI" id="CHEBI:43474"/>
        <dbReference type="ChEBI" id="CHEBI:58189"/>
    </reaction>
    <physiologicalReaction direction="left-to-right" evidence="5">
        <dbReference type="Rhea" id="RHEA:19670"/>
    </physiologicalReaction>
</comment>
<dbReference type="InterPro" id="IPR011629">
    <property type="entry name" value="CobW-like_C"/>
</dbReference>
<name>D2VAL4_NAEGR</name>
<reference evidence="8 9" key="1">
    <citation type="journal article" date="2010" name="Cell">
        <title>The genome of Naegleria gruberi illuminates early eukaryotic versatility.</title>
        <authorList>
            <person name="Fritz-Laylin L.K."/>
            <person name="Prochnik S.E."/>
            <person name="Ginger M.L."/>
            <person name="Dacks J.B."/>
            <person name="Carpenter M.L."/>
            <person name="Field M.C."/>
            <person name="Kuo A."/>
            <person name="Paredez A."/>
            <person name="Chapman J."/>
            <person name="Pham J."/>
            <person name="Shu S."/>
            <person name="Neupane R."/>
            <person name="Cipriano M."/>
            <person name="Mancuso J."/>
            <person name="Tu H."/>
            <person name="Salamov A."/>
            <person name="Lindquist E."/>
            <person name="Shapiro H."/>
            <person name="Lucas S."/>
            <person name="Grigoriev I.V."/>
            <person name="Cande W.Z."/>
            <person name="Fulton C."/>
            <person name="Rokhsar D.S."/>
            <person name="Dawson S.C."/>
        </authorList>
    </citation>
    <scope>NUCLEOTIDE SEQUENCE [LARGE SCALE GENOMIC DNA]</scope>
    <source>
        <strain evidence="8 9">NEG-M</strain>
    </source>
</reference>
<dbReference type="SUPFAM" id="SSF52540">
    <property type="entry name" value="P-loop containing nucleoside triphosphate hydrolases"/>
    <property type="match status" value="1"/>
</dbReference>
<dbReference type="AlphaFoldDB" id="D2VAL4"/>
<evidence type="ECO:0000256" key="4">
    <source>
        <dbReference type="ARBA" id="ARBA00034320"/>
    </source>
</evidence>
<evidence type="ECO:0000256" key="3">
    <source>
        <dbReference type="ARBA" id="ARBA00023186"/>
    </source>
</evidence>
<evidence type="ECO:0000256" key="5">
    <source>
        <dbReference type="ARBA" id="ARBA00049117"/>
    </source>
</evidence>
<dbReference type="InterPro" id="IPR051927">
    <property type="entry name" value="Zn_Chap_cDPG_Synth"/>
</dbReference>
<sequence length="548" mass="61686">MSNSTVDASATVCSADANTGAADSQISSSTSTNINSIVGSLFPTRKGVASDDQRLPVTVLSGFLGAGKTTLLKYVLNNQEGYKVAVIVNDMSEINIDAKLVHINHLKNEKKEQKLIEMANGCICCTLRDDLLQEIAKLANDKKFDYLLIESSGISEPLPVAETFTFSVDDFLNQAHKSKEENNGTTTESVAPVKNVTLKNLARLDTMVTVVDSYNWLLDYTSGKTLKDKNLQNDEDDDRQVVDLLVDQIEFANVIILNKIDLVTSDELGLLEQTIRHLNPKAKLIKTKFGKVPLDCIFYTNIFDFNEAQQSAGWLQELQGNHVPESVQYGITSFAYRRRRPFHPKRLSDQFIHNEEALDGVLRSKGFFWLCTKMDIYGLWSQAGDTLRIETGGRFWASIPKEDWPKDDNSLAKVWDEKWGDRRQELVFIGMDISEKEISAKLDSCLLTDEEMALEESWKNFEDPIELDEEEDPHVHVHGENCSHEEHHDAEMHTILLKNKRRLTTNVDGNEEGVILPNVDTSALAESSDKKRKLEDAEPSETKKLKSD</sequence>
<dbReference type="SMART" id="SM00833">
    <property type="entry name" value="CobW_C"/>
    <property type="match status" value="1"/>
</dbReference>
<dbReference type="CDD" id="cd03112">
    <property type="entry name" value="CobW-like"/>
    <property type="match status" value="1"/>
</dbReference>
<keyword evidence="2" id="KW-0378">Hydrolase</keyword>
<dbReference type="eggNOG" id="KOG2743">
    <property type="taxonomic scope" value="Eukaryota"/>
</dbReference>
<keyword evidence="9" id="KW-1185">Reference proteome</keyword>
<dbReference type="Pfam" id="PF02492">
    <property type="entry name" value="cobW"/>
    <property type="match status" value="2"/>
</dbReference>
<dbReference type="InterPro" id="IPR003495">
    <property type="entry name" value="CobW/HypB/UreG_nucleotide-bd"/>
</dbReference>
<dbReference type="EMBL" id="GG738860">
    <property type="protein sequence ID" value="EFC46097.1"/>
    <property type="molecule type" value="Genomic_DNA"/>
</dbReference>
<evidence type="ECO:0000256" key="2">
    <source>
        <dbReference type="ARBA" id="ARBA00022801"/>
    </source>
</evidence>
<dbReference type="PANTHER" id="PTHR43603:SF1">
    <property type="entry name" value="ZINC-REGULATED GTPASE METALLOPROTEIN ACTIVATOR 1"/>
    <property type="match status" value="1"/>
</dbReference>
<dbReference type="Gene3D" id="3.30.1220.10">
    <property type="entry name" value="CobW-like, C-terminal domain"/>
    <property type="match status" value="1"/>
</dbReference>
<dbReference type="STRING" id="5762.D2VAL4"/>
<dbReference type="Gene3D" id="3.40.50.300">
    <property type="entry name" value="P-loop containing nucleotide triphosphate hydrolases"/>
    <property type="match status" value="1"/>
</dbReference>
<dbReference type="PANTHER" id="PTHR43603">
    <property type="entry name" value="COBW DOMAIN-CONTAINING PROTEIN DDB_G0274527"/>
    <property type="match status" value="1"/>
</dbReference>
<accession>D2VAL4</accession>
<evidence type="ECO:0000313" key="8">
    <source>
        <dbReference type="EMBL" id="EFC46097.1"/>
    </source>
</evidence>
<dbReference type="Pfam" id="PF07683">
    <property type="entry name" value="CobW_C"/>
    <property type="match status" value="1"/>
</dbReference>
<protein>
    <submittedName>
        <fullName evidence="8">Cobalamin synthesis protein</fullName>
    </submittedName>
</protein>
<feature type="compositionally biased region" description="Basic and acidic residues" evidence="6">
    <location>
        <begin position="527"/>
        <end position="548"/>
    </location>
</feature>
<dbReference type="RefSeq" id="XP_002678841.1">
    <property type="nucleotide sequence ID" value="XM_002678795.1"/>
</dbReference>
<gene>
    <name evidence="8" type="ORF">NAEGRDRAFT_79227</name>
</gene>
<evidence type="ECO:0000256" key="1">
    <source>
        <dbReference type="ARBA" id="ARBA00022741"/>
    </source>
</evidence>
<evidence type="ECO:0000259" key="7">
    <source>
        <dbReference type="SMART" id="SM00833"/>
    </source>
</evidence>
<dbReference type="VEuPathDB" id="AmoebaDB:NAEGRDRAFT_79227"/>
<evidence type="ECO:0000313" key="9">
    <source>
        <dbReference type="Proteomes" id="UP000006671"/>
    </source>
</evidence>
<organism evidence="9">
    <name type="scientific">Naegleria gruberi</name>
    <name type="common">Amoeba</name>
    <dbReference type="NCBI Taxonomy" id="5762"/>
    <lineage>
        <taxon>Eukaryota</taxon>
        <taxon>Discoba</taxon>
        <taxon>Heterolobosea</taxon>
        <taxon>Tetramitia</taxon>
        <taxon>Eutetramitia</taxon>
        <taxon>Vahlkampfiidae</taxon>
        <taxon>Naegleria</taxon>
    </lineage>
</organism>
<evidence type="ECO:0000256" key="6">
    <source>
        <dbReference type="SAM" id="MobiDB-lite"/>
    </source>
</evidence>
<proteinExistence type="inferred from homology"/>
<keyword evidence="3" id="KW-0143">Chaperone</keyword>
<feature type="domain" description="CobW C-terminal" evidence="7">
    <location>
        <begin position="331"/>
        <end position="446"/>
    </location>
</feature>
<dbReference type="InterPro" id="IPR036627">
    <property type="entry name" value="CobW-likC_sf"/>
</dbReference>
<dbReference type="Proteomes" id="UP000006671">
    <property type="component" value="Unassembled WGS sequence"/>
</dbReference>
<dbReference type="KEGG" id="ngr:NAEGRDRAFT_79227"/>